<dbReference type="SMART" id="SM00342">
    <property type="entry name" value="HTH_ARAC"/>
    <property type="match status" value="1"/>
</dbReference>
<dbReference type="HOGENOM" id="CLU_047522_0_0_6"/>
<dbReference type="PANTHER" id="PTHR47894:SF1">
    <property type="entry name" value="HTH-TYPE TRANSCRIPTIONAL REGULATOR VQSM"/>
    <property type="match status" value="1"/>
</dbReference>
<dbReference type="RefSeq" id="WP_015816915.1">
    <property type="nucleotide sequence ID" value="NC_012997.1"/>
</dbReference>
<dbReference type="PROSITE" id="PS01124">
    <property type="entry name" value="HTH_ARAC_FAMILY_2"/>
    <property type="match status" value="1"/>
</dbReference>
<dbReference type="GO" id="GO:0000976">
    <property type="term" value="F:transcription cis-regulatory region binding"/>
    <property type="evidence" value="ECO:0007669"/>
    <property type="project" value="TreeGrafter"/>
</dbReference>
<keyword evidence="6" id="KW-1185">Reference proteome</keyword>
<evidence type="ECO:0000259" key="4">
    <source>
        <dbReference type="PROSITE" id="PS01124"/>
    </source>
</evidence>
<dbReference type="InterPro" id="IPR009057">
    <property type="entry name" value="Homeodomain-like_sf"/>
</dbReference>
<dbReference type="InterPro" id="IPR032687">
    <property type="entry name" value="AraC-type_N"/>
</dbReference>
<dbReference type="InterPro" id="IPR018060">
    <property type="entry name" value="HTH_AraC"/>
</dbReference>
<feature type="domain" description="HTH araC/xylS-type" evidence="4">
    <location>
        <begin position="246"/>
        <end position="344"/>
    </location>
</feature>
<dbReference type="EMBL" id="CP001614">
    <property type="protein sequence ID" value="ACR10803.1"/>
    <property type="molecule type" value="Genomic_DNA"/>
</dbReference>
<dbReference type="PANTHER" id="PTHR47894">
    <property type="entry name" value="HTH-TYPE TRANSCRIPTIONAL REGULATOR GADX"/>
    <property type="match status" value="1"/>
</dbReference>
<proteinExistence type="predicted"/>
<evidence type="ECO:0000256" key="1">
    <source>
        <dbReference type="ARBA" id="ARBA00023015"/>
    </source>
</evidence>
<dbReference type="InterPro" id="IPR020449">
    <property type="entry name" value="Tscrpt_reg_AraC-type_HTH"/>
</dbReference>
<dbReference type="Pfam" id="PF12625">
    <property type="entry name" value="Arabinose_bd"/>
    <property type="match status" value="1"/>
</dbReference>
<dbReference type="Gene3D" id="1.10.10.60">
    <property type="entry name" value="Homeodomain-like"/>
    <property type="match status" value="1"/>
</dbReference>
<evidence type="ECO:0000313" key="6">
    <source>
        <dbReference type="Proteomes" id="UP000009080"/>
    </source>
</evidence>
<name>C5BHZ4_TERTT</name>
<evidence type="ECO:0000256" key="3">
    <source>
        <dbReference type="ARBA" id="ARBA00023163"/>
    </source>
</evidence>
<evidence type="ECO:0000313" key="5">
    <source>
        <dbReference type="EMBL" id="ACR10803.1"/>
    </source>
</evidence>
<dbReference type="PRINTS" id="PR00032">
    <property type="entry name" value="HTHARAC"/>
</dbReference>
<dbReference type="OrthoDB" id="5582699at2"/>
<reference evidence="5 6" key="1">
    <citation type="journal article" date="2009" name="PLoS ONE">
        <title>The complete genome of Teredinibacter turnerae T7901: an intracellular endosymbiont of marine wood-boring bivalves (shipworms).</title>
        <authorList>
            <person name="Yang J.C."/>
            <person name="Madupu R."/>
            <person name="Durkin A.S."/>
            <person name="Ekborg N.A."/>
            <person name="Pedamallu C.S."/>
            <person name="Hostetler J.B."/>
            <person name="Radune D."/>
            <person name="Toms B.S."/>
            <person name="Henrissat B."/>
            <person name="Coutinho P.M."/>
            <person name="Schwarz S."/>
            <person name="Field L."/>
            <person name="Trindade-Silva A.E."/>
            <person name="Soares C.A.G."/>
            <person name="Elshahawi S."/>
            <person name="Hanora A."/>
            <person name="Schmidt E.W."/>
            <person name="Haygood M.G."/>
            <person name="Posfai J."/>
            <person name="Benner J."/>
            <person name="Madinger C."/>
            <person name="Nove J."/>
            <person name="Anton B."/>
            <person name="Chaudhary K."/>
            <person name="Foster J."/>
            <person name="Holman A."/>
            <person name="Kumar S."/>
            <person name="Lessard P.A."/>
            <person name="Luyten Y.A."/>
            <person name="Slatko B."/>
            <person name="Wood N."/>
            <person name="Wu B."/>
            <person name="Teplitski M."/>
            <person name="Mougous J.D."/>
            <person name="Ward N."/>
            <person name="Eisen J.A."/>
            <person name="Badger J.H."/>
            <person name="Distel D.L."/>
        </authorList>
    </citation>
    <scope>NUCLEOTIDE SEQUENCE [LARGE SCALE GENOMIC DNA]</scope>
    <source>
        <strain evidence="6">ATCC 39867 / T7901</strain>
    </source>
</reference>
<dbReference type="KEGG" id="ttu:TERTU_1886"/>
<gene>
    <name evidence="5" type="ordered locus">TERTU_1886</name>
</gene>
<keyword evidence="2" id="KW-0238">DNA-binding</keyword>
<dbReference type="AlphaFoldDB" id="C5BHZ4"/>
<dbReference type="Pfam" id="PF12833">
    <property type="entry name" value="HTH_18"/>
    <property type="match status" value="1"/>
</dbReference>
<organism evidence="5 6">
    <name type="scientific">Teredinibacter turnerae (strain ATCC 39867 / T7901)</name>
    <dbReference type="NCBI Taxonomy" id="377629"/>
    <lineage>
        <taxon>Bacteria</taxon>
        <taxon>Pseudomonadati</taxon>
        <taxon>Pseudomonadota</taxon>
        <taxon>Gammaproteobacteria</taxon>
        <taxon>Cellvibrionales</taxon>
        <taxon>Cellvibrionaceae</taxon>
        <taxon>Teredinibacter</taxon>
    </lineage>
</organism>
<dbReference type="GO" id="GO:0005829">
    <property type="term" value="C:cytosol"/>
    <property type="evidence" value="ECO:0007669"/>
    <property type="project" value="TreeGrafter"/>
</dbReference>
<protein>
    <submittedName>
        <fullName evidence="5">Helix-turn-helix-domain containing protein, AraC type</fullName>
    </submittedName>
</protein>
<accession>C5BHZ4</accession>
<evidence type="ECO:0000256" key="2">
    <source>
        <dbReference type="ARBA" id="ARBA00023125"/>
    </source>
</evidence>
<sequence>MKDSRIPAHYVTRLLEQAHLAGCDTRTILQQAEIDEQALSLQSDISARRYASLYQLVMRTTEDEWFGMFVGGKVQLGSFRMMCLTLLSCSNLRQAIIRAGEFSEICRGMLVKFTLDEDPPNEHVFLRMVPVRSCGTEEFDQLLSDADPGHILNAIIAWHKFAEWLTGKDIALHKVALRHPKSRGCEPLACVRQESVIHDCSDVGFAFSKAVLEYPLVQDHESLMAFLSTAPYHLVTQDPLKLSFTERVRNILKREVNRSIPSAEQLSEMLNMSVTTMRRQLSKEGTSYQKLKDECRMEVAIHYLACAELSNADIAEKLGFDEPSAFFRSFKKWTGQTPGEYRQQQLPKNP</sequence>
<keyword evidence="1" id="KW-0805">Transcription regulation</keyword>
<dbReference type="GO" id="GO:0003700">
    <property type="term" value="F:DNA-binding transcription factor activity"/>
    <property type="evidence" value="ECO:0007669"/>
    <property type="project" value="InterPro"/>
</dbReference>
<dbReference type="eggNOG" id="COG2207">
    <property type="taxonomic scope" value="Bacteria"/>
</dbReference>
<keyword evidence="3" id="KW-0804">Transcription</keyword>
<dbReference type="SUPFAM" id="SSF46689">
    <property type="entry name" value="Homeodomain-like"/>
    <property type="match status" value="1"/>
</dbReference>
<dbReference type="STRING" id="377629.TERTU_1886"/>
<dbReference type="Proteomes" id="UP000009080">
    <property type="component" value="Chromosome"/>
</dbReference>